<feature type="domain" description="HTH marR-type" evidence="4">
    <location>
        <begin position="16"/>
        <end position="157"/>
    </location>
</feature>
<proteinExistence type="predicted"/>
<evidence type="ECO:0000256" key="2">
    <source>
        <dbReference type="ARBA" id="ARBA00023125"/>
    </source>
</evidence>
<dbReference type="InterPro" id="IPR036390">
    <property type="entry name" value="WH_DNA-bd_sf"/>
</dbReference>
<evidence type="ECO:0000313" key="6">
    <source>
        <dbReference type="Proteomes" id="UP000541421"/>
    </source>
</evidence>
<evidence type="ECO:0000259" key="4">
    <source>
        <dbReference type="PROSITE" id="PS50995"/>
    </source>
</evidence>
<keyword evidence="1" id="KW-0805">Transcription regulation</keyword>
<sequence length="160" mass="18912">MKFERDARISTEICDKMKLWLQLQGCHNKLQNHIRDKLRLQFNTTLPRFDVMAQLALHRKGLKMGDLSSILMVSNGNITSIALQLEKDLLVERITNESDRRSTFIRLTSKGLRHYHRIEKAYRIWLMEIFQEFPDLHTKKLCKSLSDFKETIDKVVKSHS</sequence>
<dbReference type="RefSeq" id="WP_171589465.1">
    <property type="nucleotide sequence ID" value="NZ_JABGBO010000012.1"/>
</dbReference>
<gene>
    <name evidence="5" type="ORF">HKX40_10115</name>
</gene>
<keyword evidence="3" id="KW-0804">Transcription</keyword>
<comment type="caution">
    <text evidence="5">The sequence shown here is derived from an EMBL/GenBank/DDBJ whole genome shotgun (WGS) entry which is preliminary data.</text>
</comment>
<dbReference type="GO" id="GO:0003677">
    <property type="term" value="F:DNA binding"/>
    <property type="evidence" value="ECO:0007669"/>
    <property type="project" value="UniProtKB-KW"/>
</dbReference>
<dbReference type="PANTHER" id="PTHR42756:SF1">
    <property type="entry name" value="TRANSCRIPTIONAL REPRESSOR OF EMRAB OPERON"/>
    <property type="match status" value="1"/>
</dbReference>
<evidence type="ECO:0000256" key="1">
    <source>
        <dbReference type="ARBA" id="ARBA00023015"/>
    </source>
</evidence>
<dbReference type="InterPro" id="IPR036388">
    <property type="entry name" value="WH-like_DNA-bd_sf"/>
</dbReference>
<evidence type="ECO:0000256" key="3">
    <source>
        <dbReference type="ARBA" id="ARBA00023163"/>
    </source>
</evidence>
<evidence type="ECO:0000313" key="5">
    <source>
        <dbReference type="EMBL" id="NOL50482.1"/>
    </source>
</evidence>
<dbReference type="PROSITE" id="PS50995">
    <property type="entry name" value="HTH_MARR_2"/>
    <property type="match status" value="1"/>
</dbReference>
<reference evidence="5 6" key="1">
    <citation type="submission" date="2020-05" db="EMBL/GenBank/DDBJ databases">
        <authorList>
            <person name="Niu N."/>
        </authorList>
    </citation>
    <scope>NUCLEOTIDE SEQUENCE [LARGE SCALE GENOMIC DNA]</scope>
    <source>
        <strain evidence="5 6">LMG10982</strain>
    </source>
</reference>
<dbReference type="AlphaFoldDB" id="A0A7Y4LDL2"/>
<keyword evidence="6" id="KW-1185">Reference proteome</keyword>
<dbReference type="PANTHER" id="PTHR42756">
    <property type="entry name" value="TRANSCRIPTIONAL REGULATOR, MARR"/>
    <property type="match status" value="1"/>
</dbReference>
<dbReference type="SUPFAM" id="SSF46785">
    <property type="entry name" value="Winged helix' DNA-binding domain"/>
    <property type="match status" value="1"/>
</dbReference>
<dbReference type="Pfam" id="PF01047">
    <property type="entry name" value="MarR"/>
    <property type="match status" value="1"/>
</dbReference>
<organism evidence="5 6">
    <name type="scientific">Pelistega europaea</name>
    <dbReference type="NCBI Taxonomy" id="106147"/>
    <lineage>
        <taxon>Bacteria</taxon>
        <taxon>Pseudomonadati</taxon>
        <taxon>Pseudomonadota</taxon>
        <taxon>Betaproteobacteria</taxon>
        <taxon>Burkholderiales</taxon>
        <taxon>Alcaligenaceae</taxon>
        <taxon>Pelistega</taxon>
    </lineage>
</organism>
<accession>A0A7Y4LDL2</accession>
<name>A0A7Y4LDL2_9BURK</name>
<protein>
    <submittedName>
        <fullName evidence="5">MarR family transcriptional regulator</fullName>
    </submittedName>
</protein>
<dbReference type="Proteomes" id="UP000541421">
    <property type="component" value="Unassembled WGS sequence"/>
</dbReference>
<dbReference type="EMBL" id="JABGBO010000012">
    <property type="protein sequence ID" value="NOL50482.1"/>
    <property type="molecule type" value="Genomic_DNA"/>
</dbReference>
<dbReference type="InterPro" id="IPR000835">
    <property type="entry name" value="HTH_MarR-typ"/>
</dbReference>
<dbReference type="SMART" id="SM00347">
    <property type="entry name" value="HTH_MARR"/>
    <property type="match status" value="1"/>
</dbReference>
<dbReference type="Gene3D" id="1.10.10.10">
    <property type="entry name" value="Winged helix-like DNA-binding domain superfamily/Winged helix DNA-binding domain"/>
    <property type="match status" value="1"/>
</dbReference>
<dbReference type="GO" id="GO:0003700">
    <property type="term" value="F:DNA-binding transcription factor activity"/>
    <property type="evidence" value="ECO:0007669"/>
    <property type="project" value="InterPro"/>
</dbReference>
<keyword evidence="2" id="KW-0238">DNA-binding</keyword>